<evidence type="ECO:0000259" key="6">
    <source>
        <dbReference type="PROSITE" id="PS50977"/>
    </source>
</evidence>
<dbReference type="PANTHER" id="PTHR30055">
    <property type="entry name" value="HTH-TYPE TRANSCRIPTIONAL REGULATOR RUTR"/>
    <property type="match status" value="1"/>
</dbReference>
<feature type="compositionally biased region" description="Basic and acidic residues" evidence="5">
    <location>
        <begin position="198"/>
        <end position="210"/>
    </location>
</feature>
<dbReference type="Pfam" id="PF21597">
    <property type="entry name" value="TetR_C_43"/>
    <property type="match status" value="1"/>
</dbReference>
<dbReference type="EMBL" id="RBKV01000001">
    <property type="protein sequence ID" value="RKR97623.1"/>
    <property type="molecule type" value="Genomic_DNA"/>
</dbReference>
<protein>
    <submittedName>
        <fullName evidence="7">TetR family transcriptional regulator</fullName>
    </submittedName>
</protein>
<reference evidence="7 8" key="1">
    <citation type="submission" date="2018-10" db="EMBL/GenBank/DDBJ databases">
        <title>Sequencing the genomes of 1000 actinobacteria strains.</title>
        <authorList>
            <person name="Klenk H.-P."/>
        </authorList>
    </citation>
    <scope>NUCLEOTIDE SEQUENCE [LARGE SCALE GENOMIC DNA]</scope>
    <source>
        <strain evidence="7 8">DSM 44343</strain>
    </source>
</reference>
<feature type="region of interest" description="Disordered" evidence="5">
    <location>
        <begin position="198"/>
        <end position="227"/>
    </location>
</feature>
<dbReference type="PANTHER" id="PTHR30055:SF234">
    <property type="entry name" value="HTH-TYPE TRANSCRIPTIONAL REGULATOR BETI"/>
    <property type="match status" value="1"/>
</dbReference>
<feature type="DNA-binding region" description="H-T-H motif" evidence="4">
    <location>
        <begin position="45"/>
        <end position="64"/>
    </location>
</feature>
<sequence>MSIRPAVRSDSVVEGRALRRDAAENRKRLLAAAEQVFSEGGLDVGVEEVARVAGVGMGTLYRRFPTKEALISELVREMFVDLVEMATATLQVPEGEGLEQLLYGTGVLQASHRGCLSRLWNDDQTTAMKNEYRRIIAELLVLAKDAGRIRRDVTHTDIDLTFWAIRGVIETTRGVSDTAWRRHLAVVIAGMRPGAEKFAEPPVDEHDVARAKSRSVPSTGRSPFVES</sequence>
<dbReference type="InterPro" id="IPR050109">
    <property type="entry name" value="HTH-type_TetR-like_transc_reg"/>
</dbReference>
<dbReference type="AlphaFoldDB" id="A0A495K8H3"/>
<dbReference type="InterPro" id="IPR001647">
    <property type="entry name" value="HTH_TetR"/>
</dbReference>
<keyword evidence="2 4" id="KW-0238">DNA-binding</keyword>
<evidence type="ECO:0000256" key="1">
    <source>
        <dbReference type="ARBA" id="ARBA00023015"/>
    </source>
</evidence>
<dbReference type="InterPro" id="IPR009057">
    <property type="entry name" value="Homeodomain-like_sf"/>
</dbReference>
<evidence type="ECO:0000256" key="3">
    <source>
        <dbReference type="ARBA" id="ARBA00023163"/>
    </source>
</evidence>
<dbReference type="InterPro" id="IPR036271">
    <property type="entry name" value="Tet_transcr_reg_TetR-rel_C_sf"/>
</dbReference>
<dbReference type="OrthoDB" id="9795011at2"/>
<dbReference type="PROSITE" id="PS50977">
    <property type="entry name" value="HTH_TETR_2"/>
    <property type="match status" value="1"/>
</dbReference>
<proteinExistence type="predicted"/>
<dbReference type="InterPro" id="IPR049445">
    <property type="entry name" value="TetR_SbtR-like_C"/>
</dbReference>
<dbReference type="Proteomes" id="UP000274762">
    <property type="component" value="Unassembled WGS sequence"/>
</dbReference>
<dbReference type="SUPFAM" id="SSF48498">
    <property type="entry name" value="Tetracyclin repressor-like, C-terminal domain"/>
    <property type="match status" value="1"/>
</dbReference>
<evidence type="ECO:0000256" key="2">
    <source>
        <dbReference type="ARBA" id="ARBA00023125"/>
    </source>
</evidence>
<evidence type="ECO:0000313" key="8">
    <source>
        <dbReference type="Proteomes" id="UP000274762"/>
    </source>
</evidence>
<dbReference type="GO" id="GO:0000976">
    <property type="term" value="F:transcription cis-regulatory region binding"/>
    <property type="evidence" value="ECO:0007669"/>
    <property type="project" value="TreeGrafter"/>
</dbReference>
<evidence type="ECO:0000313" key="7">
    <source>
        <dbReference type="EMBL" id="RKR97623.1"/>
    </source>
</evidence>
<dbReference type="Gene3D" id="1.10.357.10">
    <property type="entry name" value="Tetracycline Repressor, domain 2"/>
    <property type="match status" value="1"/>
</dbReference>
<keyword evidence="1" id="KW-0805">Transcription regulation</keyword>
<gene>
    <name evidence="7" type="ORF">DFJ75_4509</name>
</gene>
<organism evidence="7 8">
    <name type="scientific">Williamsia marianensis</name>
    <dbReference type="NCBI Taxonomy" id="85044"/>
    <lineage>
        <taxon>Bacteria</taxon>
        <taxon>Bacillati</taxon>
        <taxon>Actinomycetota</taxon>
        <taxon>Actinomycetes</taxon>
        <taxon>Mycobacteriales</taxon>
        <taxon>Nocardiaceae</taxon>
        <taxon>Williamsia</taxon>
    </lineage>
</organism>
<dbReference type="Pfam" id="PF00440">
    <property type="entry name" value="TetR_N"/>
    <property type="match status" value="1"/>
</dbReference>
<evidence type="ECO:0000256" key="5">
    <source>
        <dbReference type="SAM" id="MobiDB-lite"/>
    </source>
</evidence>
<dbReference type="PRINTS" id="PR00455">
    <property type="entry name" value="HTHTETR"/>
</dbReference>
<dbReference type="SUPFAM" id="SSF46689">
    <property type="entry name" value="Homeodomain-like"/>
    <property type="match status" value="1"/>
</dbReference>
<dbReference type="RefSeq" id="WP_062794799.1">
    <property type="nucleotide sequence ID" value="NZ_CBCRXS010000007.1"/>
</dbReference>
<name>A0A495K8H3_WILMA</name>
<comment type="caution">
    <text evidence="7">The sequence shown here is derived from an EMBL/GenBank/DDBJ whole genome shotgun (WGS) entry which is preliminary data.</text>
</comment>
<feature type="domain" description="HTH tetR-type" evidence="6">
    <location>
        <begin position="23"/>
        <end position="82"/>
    </location>
</feature>
<evidence type="ECO:0000256" key="4">
    <source>
        <dbReference type="PROSITE-ProRule" id="PRU00335"/>
    </source>
</evidence>
<keyword evidence="3" id="KW-0804">Transcription</keyword>
<accession>A0A495K8H3</accession>
<dbReference type="GO" id="GO:0003700">
    <property type="term" value="F:DNA-binding transcription factor activity"/>
    <property type="evidence" value="ECO:0007669"/>
    <property type="project" value="TreeGrafter"/>
</dbReference>